<dbReference type="InterPro" id="IPR010371">
    <property type="entry name" value="YBR137W-like"/>
</dbReference>
<protein>
    <submittedName>
        <fullName evidence="1">Heme-binding protein</fullName>
    </submittedName>
</protein>
<organism evidence="1 2">
    <name type="scientific">Herbiconiux aconitum</name>
    <dbReference type="NCBI Taxonomy" id="2970913"/>
    <lineage>
        <taxon>Bacteria</taxon>
        <taxon>Bacillati</taxon>
        <taxon>Actinomycetota</taxon>
        <taxon>Actinomycetes</taxon>
        <taxon>Micrococcales</taxon>
        <taxon>Microbacteriaceae</taxon>
        <taxon>Herbiconiux</taxon>
    </lineage>
</organism>
<dbReference type="PANTHER" id="PTHR28255:SF1">
    <property type="entry name" value="UPF0303 PROTEIN YBR137W"/>
    <property type="match status" value="1"/>
</dbReference>
<dbReference type="Pfam" id="PF03928">
    <property type="entry name" value="HbpS-like"/>
    <property type="match status" value="1"/>
</dbReference>
<evidence type="ECO:0000313" key="1">
    <source>
        <dbReference type="EMBL" id="MCS5717550.1"/>
    </source>
</evidence>
<accession>A0ABT2GMU2</accession>
<dbReference type="Proteomes" id="UP001165584">
    <property type="component" value="Unassembled WGS sequence"/>
</dbReference>
<dbReference type="SUPFAM" id="SSF143744">
    <property type="entry name" value="GlcG-like"/>
    <property type="match status" value="1"/>
</dbReference>
<dbReference type="EMBL" id="JANLCM010000001">
    <property type="protein sequence ID" value="MCS5717550.1"/>
    <property type="molecule type" value="Genomic_DNA"/>
</dbReference>
<reference evidence="1" key="1">
    <citation type="submission" date="2022-08" db="EMBL/GenBank/DDBJ databases">
        <authorList>
            <person name="Deng Y."/>
            <person name="Han X.-F."/>
            <person name="Zhang Y.-Q."/>
        </authorList>
    </citation>
    <scope>NUCLEOTIDE SEQUENCE</scope>
    <source>
        <strain evidence="1">CPCC 205763</strain>
    </source>
</reference>
<dbReference type="PANTHER" id="PTHR28255">
    <property type="match status" value="1"/>
</dbReference>
<gene>
    <name evidence="1" type="ORF">N1027_05300</name>
</gene>
<comment type="caution">
    <text evidence="1">The sequence shown here is derived from an EMBL/GenBank/DDBJ whole genome shotgun (WGS) entry which is preliminary data.</text>
</comment>
<evidence type="ECO:0000313" key="2">
    <source>
        <dbReference type="Proteomes" id="UP001165584"/>
    </source>
</evidence>
<keyword evidence="2" id="KW-1185">Reference proteome</keyword>
<dbReference type="InterPro" id="IPR005624">
    <property type="entry name" value="PduO/GlcC-like"/>
</dbReference>
<name>A0ABT2GMU2_9MICO</name>
<dbReference type="RefSeq" id="WP_259505913.1">
    <property type="nucleotide sequence ID" value="NZ_JANLCM010000001.1"/>
</dbReference>
<proteinExistence type="predicted"/>
<dbReference type="InterPro" id="IPR038084">
    <property type="entry name" value="PduO/GlcC-like_sf"/>
</dbReference>
<dbReference type="Gene3D" id="3.30.450.150">
    <property type="entry name" value="Haem-degrading domain"/>
    <property type="match status" value="1"/>
</dbReference>
<sequence length="164" mass="17308">MSESTPLPEYTVAGLEAVPSLDLPAFSRADAYELGTIAAGLIRERGLNLAVDVVLDDDLVFRAKVGPKTGPGNDPWLAGKAAVARYFGVPSLLVRLRHEAAGTRFEDINDPNIDHATMKAHGGSIPIFADGVPVGTITTSGEVDVVDHQLAADAVAVFRERFAS</sequence>